<reference evidence="2" key="1">
    <citation type="submission" date="2014-09" db="EMBL/GenBank/DDBJ databases">
        <title>Genome sequence of the luminous mushroom Mycena chlorophos for searching fungal bioluminescence genes.</title>
        <authorList>
            <person name="Tanaka Y."/>
            <person name="Kasuga D."/>
            <person name="Oba Y."/>
            <person name="Hase S."/>
            <person name="Sato K."/>
            <person name="Oba Y."/>
            <person name="Sakakibara Y."/>
        </authorList>
    </citation>
    <scope>NUCLEOTIDE SEQUENCE</scope>
</reference>
<organism evidence="2 3">
    <name type="scientific">Mycena chlorophos</name>
    <name type="common">Agaric fungus</name>
    <name type="synonym">Agaricus chlorophos</name>
    <dbReference type="NCBI Taxonomy" id="658473"/>
    <lineage>
        <taxon>Eukaryota</taxon>
        <taxon>Fungi</taxon>
        <taxon>Dikarya</taxon>
        <taxon>Basidiomycota</taxon>
        <taxon>Agaricomycotina</taxon>
        <taxon>Agaricomycetes</taxon>
        <taxon>Agaricomycetidae</taxon>
        <taxon>Agaricales</taxon>
        <taxon>Marasmiineae</taxon>
        <taxon>Mycenaceae</taxon>
        <taxon>Mycena</taxon>
    </lineage>
</organism>
<sequence>MSSQPVWKRQPIDRLTTAPPHSMHRLHGPHARKSSLALSGGQLYTSRWANLNAERHPDEQDLFEVVVKSPTDLSLEYTFLCHHSEGSLPSTVFTWSISAAEPLDNCKKLEKWYSKWYRYCCKCTNI</sequence>
<keyword evidence="3" id="KW-1185">Reference proteome</keyword>
<evidence type="ECO:0000313" key="3">
    <source>
        <dbReference type="Proteomes" id="UP000815677"/>
    </source>
</evidence>
<gene>
    <name evidence="2" type="ORF">MCHLO_05712</name>
</gene>
<feature type="region of interest" description="Disordered" evidence="1">
    <location>
        <begin position="1"/>
        <end position="29"/>
    </location>
</feature>
<protein>
    <submittedName>
        <fullName evidence="2">Uncharacterized protein</fullName>
    </submittedName>
</protein>
<evidence type="ECO:0000313" key="2">
    <source>
        <dbReference type="EMBL" id="GAT48293.1"/>
    </source>
</evidence>
<dbReference type="Proteomes" id="UP000815677">
    <property type="component" value="Unassembled WGS sequence"/>
</dbReference>
<evidence type="ECO:0000256" key="1">
    <source>
        <dbReference type="SAM" id="MobiDB-lite"/>
    </source>
</evidence>
<accession>A0ABQ0LB02</accession>
<name>A0ABQ0LB02_MYCCL</name>
<proteinExistence type="predicted"/>
<dbReference type="EMBL" id="DF844436">
    <property type="protein sequence ID" value="GAT48293.1"/>
    <property type="molecule type" value="Genomic_DNA"/>
</dbReference>